<protein>
    <recommendedName>
        <fullName evidence="2">Teneurin-like YD-shell domain-containing protein</fullName>
    </recommendedName>
</protein>
<dbReference type="PANTHER" id="PTHR32305">
    <property type="match status" value="1"/>
</dbReference>
<reference evidence="3 4" key="1">
    <citation type="submission" date="2020-09" db="EMBL/GenBank/DDBJ databases">
        <title>Investigation of environmental microbes.</title>
        <authorList>
            <person name="Ou Y."/>
            <person name="Kang Q."/>
        </authorList>
    </citation>
    <scope>NUCLEOTIDE SEQUENCE [LARGE SCALE GENOMIC DNA]</scope>
    <source>
        <strain evidence="3 4">KJZ-14</strain>
        <plasmid evidence="3 4">p1</plasmid>
    </source>
</reference>
<feature type="domain" description="Teneurin-like YD-shell" evidence="2">
    <location>
        <begin position="56"/>
        <end position="198"/>
    </location>
</feature>
<geneLocation type="plasmid" evidence="3 4">
    <name>p1</name>
</geneLocation>
<dbReference type="NCBIfam" id="TIGR01643">
    <property type="entry name" value="YD_repeat_2x"/>
    <property type="match status" value="2"/>
</dbReference>
<dbReference type="Proteomes" id="UP000516404">
    <property type="component" value="Plasmid p1"/>
</dbReference>
<dbReference type="NCBIfam" id="TIGR03696">
    <property type="entry name" value="Rhs_assc_core"/>
    <property type="match status" value="1"/>
</dbReference>
<dbReference type="GeneID" id="96624827"/>
<evidence type="ECO:0000313" key="3">
    <source>
        <dbReference type="EMBL" id="QOW64686.1"/>
    </source>
</evidence>
<dbReference type="Pfam" id="PF25023">
    <property type="entry name" value="TEN_YD-shell"/>
    <property type="match status" value="1"/>
</dbReference>
<dbReference type="InterPro" id="IPR050708">
    <property type="entry name" value="T6SS_VgrG/RHS"/>
</dbReference>
<organism evidence="3 4">
    <name type="scientific">Rothia terrae</name>
    <dbReference type="NCBI Taxonomy" id="396015"/>
    <lineage>
        <taxon>Bacteria</taxon>
        <taxon>Bacillati</taxon>
        <taxon>Actinomycetota</taxon>
        <taxon>Actinomycetes</taxon>
        <taxon>Micrococcales</taxon>
        <taxon>Micrococcaceae</taxon>
        <taxon>Rothia</taxon>
    </lineage>
</organism>
<dbReference type="Gene3D" id="2.180.10.10">
    <property type="entry name" value="RHS repeat-associated core"/>
    <property type="match status" value="2"/>
</dbReference>
<gene>
    <name evidence="3" type="ORF">IDM49_11325</name>
</gene>
<dbReference type="InterPro" id="IPR022385">
    <property type="entry name" value="Rhs_assc_core"/>
</dbReference>
<name>A0A7S7B0S5_9MICC</name>
<evidence type="ECO:0000259" key="2">
    <source>
        <dbReference type="Pfam" id="PF25023"/>
    </source>
</evidence>
<dbReference type="KEGG" id="rter:IDM49_11325"/>
<dbReference type="PANTHER" id="PTHR32305:SF15">
    <property type="entry name" value="PROTEIN RHSA-RELATED"/>
    <property type="match status" value="1"/>
</dbReference>
<dbReference type="InterPro" id="IPR006530">
    <property type="entry name" value="YD"/>
</dbReference>
<sequence length="593" mass="61334">MRAPASFTLKQDNRTTRVLDYTQPGTSLADENTGTPVVHTLATDRLGQLIERTTTGGAQEADASYVTDGGWATIEHRHVDGQQQSVTTYYNAEGLVIGVDDTADGLRLLTYDDAHQLTAVMTDHGTHRFTYDTAGFLIGEETTTGVTREYTYDAAGQLVRLQDSHTGVSEYVYDGLGRRVQHTDHTGAVSTYAYSPVGLLAEITGEDRDAVYLWNDALGQVAAVATSTADTGSTGADSADDSHSTMMCTLTWDPVAFTPTVLGVNNTLVSLGALASLDAVGGRGVDPFGLSPVVAGFTTGSGVGSDVSSDAQGLLTTGSIPGVPGLGLTRAGSVQVAGLEILGVRAYDATTRGFMSPDPLVSPVGAGWAGNVYAFAGNDPVGQVDPWGLSPMTAAQLHHYQAETHAAHTNRRGGGVLGAIAKHAPGFELVSALGGKVQGVMDTVKNVAHASFESAKHIAKDTVNNVKNWANEHANDIAKVAIAAGIVAGGVALIATGPVGLIVAGAISGATLSGGLSILTNKNQDGTVDWGKVGKDTLIGGISGAIGGTAVSLVSKAGAFLQCFTSRAHSPQSRKCRNKSSNFKPKSFQRFTF</sequence>
<dbReference type="RefSeq" id="WP_193836740.1">
    <property type="nucleotide sequence ID" value="NZ_CP062960.1"/>
</dbReference>
<evidence type="ECO:0000256" key="1">
    <source>
        <dbReference type="ARBA" id="ARBA00022737"/>
    </source>
</evidence>
<keyword evidence="3" id="KW-0614">Plasmid</keyword>
<keyword evidence="4" id="KW-1185">Reference proteome</keyword>
<accession>A0A7S7B0S5</accession>
<keyword evidence="1" id="KW-0677">Repeat</keyword>
<dbReference type="AlphaFoldDB" id="A0A7S7B0S5"/>
<evidence type="ECO:0000313" key="4">
    <source>
        <dbReference type="Proteomes" id="UP000516404"/>
    </source>
</evidence>
<proteinExistence type="predicted"/>
<dbReference type="EMBL" id="CP062960">
    <property type="protein sequence ID" value="QOW64686.1"/>
    <property type="molecule type" value="Genomic_DNA"/>
</dbReference>
<dbReference type="InterPro" id="IPR056823">
    <property type="entry name" value="TEN-like_YD-shell"/>
</dbReference>